<dbReference type="EMBL" id="MT682708">
    <property type="protein sequence ID" value="QLF80668.1"/>
    <property type="molecule type" value="Genomic_DNA"/>
</dbReference>
<evidence type="ECO:0000313" key="3">
    <source>
        <dbReference type="EMBL" id="QLF80668.1"/>
    </source>
</evidence>
<dbReference type="GO" id="GO:0051701">
    <property type="term" value="P:biological process involved in interaction with host"/>
    <property type="evidence" value="ECO:0007669"/>
    <property type="project" value="UniProtKB-ARBA"/>
</dbReference>
<proteinExistence type="predicted"/>
<dbReference type="InterPro" id="IPR011050">
    <property type="entry name" value="Pectin_lyase_fold/virulence"/>
</dbReference>
<dbReference type="InterPro" id="IPR012334">
    <property type="entry name" value="Pectin_lyas_fold"/>
</dbReference>
<gene>
    <name evidence="3" type="ORF">SP5M_0079</name>
</gene>
<reference evidence="3 4" key="1">
    <citation type="submission" date="2020-06" db="EMBL/GenBank/DDBJ databases">
        <title>Complete genome sequences of eight phages infecting swine Enterotoxigenic Escherichia coli.</title>
        <authorList>
            <person name="Ferreira A."/>
            <person name="Oliveira H."/>
            <person name="Silva D."/>
            <person name="Almeida C."/>
            <person name="Burgan J."/>
            <person name="Azered J."/>
            <person name="Oliveira A."/>
        </authorList>
    </citation>
    <scope>NUCLEOTIDE SEQUENCE [LARGE SCALE GENOMIC DNA]</scope>
</reference>
<protein>
    <submittedName>
        <fullName evidence="3">Preneck appendage protein</fullName>
    </submittedName>
</protein>
<comment type="subcellular location">
    <subcellularLocation>
        <location evidence="1">Virion</location>
    </subcellularLocation>
</comment>
<dbReference type="Gene3D" id="2.160.20.10">
    <property type="entry name" value="Single-stranded right-handed beta-helix, Pectin lyase-like"/>
    <property type="match status" value="1"/>
</dbReference>
<dbReference type="GO" id="GO:0044423">
    <property type="term" value="C:virion component"/>
    <property type="evidence" value="ECO:0007669"/>
    <property type="project" value="UniProtKB-KW"/>
</dbReference>
<evidence type="ECO:0000313" key="4">
    <source>
        <dbReference type="Proteomes" id="UP000515392"/>
    </source>
</evidence>
<keyword evidence="2" id="KW-0946">Virion</keyword>
<evidence type="ECO:0000256" key="1">
    <source>
        <dbReference type="ARBA" id="ARBA00004328"/>
    </source>
</evidence>
<keyword evidence="4" id="KW-1185">Reference proteome</keyword>
<accession>A0A7D5G070</accession>
<dbReference type="Proteomes" id="UP000515392">
    <property type="component" value="Segment"/>
</dbReference>
<dbReference type="GO" id="GO:0019058">
    <property type="term" value="P:viral life cycle"/>
    <property type="evidence" value="ECO:0007669"/>
    <property type="project" value="UniProtKB-ARBA"/>
</dbReference>
<organism evidence="3 4">
    <name type="scientific">Escherichia phage vB_EcoP_SP5M</name>
    <dbReference type="NCBI Taxonomy" id="2750853"/>
    <lineage>
        <taxon>Viruses</taxon>
        <taxon>Duplodnaviria</taxon>
        <taxon>Heunggongvirae</taxon>
        <taxon>Uroviricota</taxon>
        <taxon>Caudoviricetes</taxon>
        <taxon>Schitoviridae</taxon>
        <taxon>Enquatrovirinae</taxon>
        <taxon>Gamaleyavirus</taxon>
        <taxon>Gamaleyavirus Sp5m</taxon>
    </lineage>
</organism>
<name>A0A7D5G070_9CAUD</name>
<dbReference type="SUPFAM" id="SSF51126">
    <property type="entry name" value="Pectin lyase-like"/>
    <property type="match status" value="2"/>
</dbReference>
<sequence>MNSHNPFNTGGNGCPNDFRSGDQLVDRIIGDAYHVVKEVYLALGNLTYIYNYLQKYGLIITVDSEEAIKDIPLSIGKFARIYNKSETAGYYFTDYLYVDDDTSGIKPNEPGATGSWVSTKATGSNASFVRIWKYHAVTDGETTIQLPTDLPIVGVQTIYVQGIRQDLNEGFTYNEGDATITLADELETGNLVTVIIGITDPDMDIDIFAALKGTDGASNIGTSFGITVEDALKRNAIVYATEFGVTGDGVACGYACVAAIEYIMQNGGTLVFPKGEVNWGTTRHKFAIYNGKPCTIKGSDGGTTWTFDNVDPVANAPGASWPFSEPFLVEFGGQPTTQGVFVEPVTVENLTIDYTRQANKGGPTHELMGVGAHPTPYSDGTLGLRFSYCRSPVVRNVRMNEIYGSGIQFWKCSMALAENNYLYNVSANQPLGSSGNESVDHFGWAIWSGASPKTIIRRNTAINKRVFVCDPALKSPNNNVVYNGTLCGYIGIFAEYGSNGGTSTIYPPDFEWQSDSSADKRTYVTIEDNLVWGYTMSVKSEAATSVRILNNTLLNHYIGVSVQASADVVGNYINGLQADLQKCPQNGFESQRGGIQLSWWASSAQDHRQYVAQNYVYSAAYNCISIGKAYATIDDNQFTITGSARFINSVTSFNVDLLEMRGNKLLLSENCTQTVPMRITNCSKVVMEANFVENKSTTVRMSVQLVNPVIRNNTFKGWVQLYLASAGSIVEDNTATDPTNNKGLVIQVASADDCTIRRNRITKYNADDEDQIIFLSKAARTVIEGNIVNYDAVTGAGRTKSIPIIKTFGTCFYTRILNNRVVGDSSATFGFTLFDGVSGARVLECRGNSTDNATRQMFTMYSQSGPWFISGNDWAQTYSSEINTAANIYASYKPVQGEKVPYLRPQAGGAEGIVYTASGWLTYGSIASS</sequence>
<evidence type="ECO:0000256" key="2">
    <source>
        <dbReference type="ARBA" id="ARBA00022844"/>
    </source>
</evidence>